<dbReference type="InterPro" id="IPR051202">
    <property type="entry name" value="Peptidase_C40"/>
</dbReference>
<feature type="chain" id="PRO_5015716205" evidence="5">
    <location>
        <begin position="23"/>
        <end position="182"/>
    </location>
</feature>
<feature type="domain" description="NlpC/P60" evidence="6">
    <location>
        <begin position="46"/>
        <end position="170"/>
    </location>
</feature>
<dbReference type="EMBL" id="PZKC01000006">
    <property type="protein sequence ID" value="PTD96421.1"/>
    <property type="molecule type" value="Genomic_DNA"/>
</dbReference>
<gene>
    <name evidence="7" type="ORF">C8261_08895</name>
</gene>
<dbReference type="InterPro" id="IPR000064">
    <property type="entry name" value="NLP_P60_dom"/>
</dbReference>
<evidence type="ECO:0000259" key="6">
    <source>
        <dbReference type="PROSITE" id="PS51935"/>
    </source>
</evidence>
<organism evidence="7 8">
    <name type="scientific">Pseudothauera lacus</name>
    <dbReference type="NCBI Taxonomy" id="2136175"/>
    <lineage>
        <taxon>Bacteria</taxon>
        <taxon>Pseudomonadati</taxon>
        <taxon>Pseudomonadota</taxon>
        <taxon>Betaproteobacteria</taxon>
        <taxon>Rhodocyclales</taxon>
        <taxon>Zoogloeaceae</taxon>
        <taxon>Pseudothauera</taxon>
    </lineage>
</organism>
<keyword evidence="3 7" id="KW-0378">Hydrolase</keyword>
<accession>A0A2T4IF77</accession>
<keyword evidence="8" id="KW-1185">Reference proteome</keyword>
<comment type="caution">
    <text evidence="7">The sequence shown here is derived from an EMBL/GenBank/DDBJ whole genome shotgun (WGS) entry which is preliminary data.</text>
</comment>
<keyword evidence="2" id="KW-0645">Protease</keyword>
<keyword evidence="4" id="KW-0788">Thiol protease</keyword>
<evidence type="ECO:0000313" key="7">
    <source>
        <dbReference type="EMBL" id="PTD96421.1"/>
    </source>
</evidence>
<evidence type="ECO:0000256" key="2">
    <source>
        <dbReference type="ARBA" id="ARBA00022670"/>
    </source>
</evidence>
<dbReference type="Proteomes" id="UP000241193">
    <property type="component" value="Unassembled WGS sequence"/>
</dbReference>
<reference evidence="7 8" key="2">
    <citation type="submission" date="2018-04" db="EMBL/GenBank/DDBJ databases">
        <title>Thauera lacus sp. nov., isolated from an saline lake in Inner Mongolia, China.</title>
        <authorList>
            <person name="Liang Q.-Y."/>
        </authorList>
    </citation>
    <scope>NUCLEOTIDE SEQUENCE [LARGE SCALE GENOMIC DNA]</scope>
    <source>
        <strain evidence="7 8">D20</strain>
    </source>
</reference>
<evidence type="ECO:0000256" key="1">
    <source>
        <dbReference type="ARBA" id="ARBA00007074"/>
    </source>
</evidence>
<dbReference type="OrthoDB" id="9807055at2"/>
<dbReference type="PANTHER" id="PTHR47053:SF1">
    <property type="entry name" value="MUREIN DD-ENDOPEPTIDASE MEPH-RELATED"/>
    <property type="match status" value="1"/>
</dbReference>
<evidence type="ECO:0000256" key="3">
    <source>
        <dbReference type="ARBA" id="ARBA00022801"/>
    </source>
</evidence>
<dbReference type="Gene3D" id="3.90.1720.10">
    <property type="entry name" value="endopeptidase domain like (from Nostoc punctiforme)"/>
    <property type="match status" value="1"/>
</dbReference>
<dbReference type="GO" id="GO:0006508">
    <property type="term" value="P:proteolysis"/>
    <property type="evidence" value="ECO:0007669"/>
    <property type="project" value="UniProtKB-KW"/>
</dbReference>
<dbReference type="SUPFAM" id="SSF54001">
    <property type="entry name" value="Cysteine proteinases"/>
    <property type="match status" value="1"/>
</dbReference>
<dbReference type="AlphaFoldDB" id="A0A2T4IF77"/>
<protein>
    <submittedName>
        <fullName evidence="7">Glycoside hydrolase</fullName>
    </submittedName>
</protein>
<proteinExistence type="inferred from homology"/>
<dbReference type="PROSITE" id="PS51935">
    <property type="entry name" value="NLPC_P60"/>
    <property type="match status" value="1"/>
</dbReference>
<comment type="similarity">
    <text evidence="1">Belongs to the peptidase C40 family.</text>
</comment>
<evidence type="ECO:0000256" key="4">
    <source>
        <dbReference type="ARBA" id="ARBA00022807"/>
    </source>
</evidence>
<sequence>MLFRRLSPLLLVIVLAAAPAHAEETVVDHAVDEGSNPGAVLVMQYTTAAQQLVNQGMRYLGIPYRFGGTSPESGLDCSGLVQNVFRNAVGLDLPRTAREMAGLGEHVTRSELQPGDLVFFNTMRRAFSHVGIYLGDGQFLHAPSRGGAVRVESMGTGYWAQRFNGARRLLPSHDLLPATLPF</sequence>
<dbReference type="RefSeq" id="WP_107493329.1">
    <property type="nucleotide sequence ID" value="NZ_PZKC01000006.1"/>
</dbReference>
<reference evidence="7 8" key="1">
    <citation type="submission" date="2018-03" db="EMBL/GenBank/DDBJ databases">
        <authorList>
            <person name="Keele B.F."/>
        </authorList>
    </citation>
    <scope>NUCLEOTIDE SEQUENCE [LARGE SCALE GENOMIC DNA]</scope>
    <source>
        <strain evidence="7 8">D20</strain>
    </source>
</reference>
<name>A0A2T4IF77_9RHOO</name>
<dbReference type="Pfam" id="PF00877">
    <property type="entry name" value="NLPC_P60"/>
    <property type="match status" value="1"/>
</dbReference>
<dbReference type="InterPro" id="IPR038765">
    <property type="entry name" value="Papain-like_cys_pep_sf"/>
</dbReference>
<keyword evidence="5" id="KW-0732">Signal</keyword>
<evidence type="ECO:0000313" key="8">
    <source>
        <dbReference type="Proteomes" id="UP000241193"/>
    </source>
</evidence>
<evidence type="ECO:0000256" key="5">
    <source>
        <dbReference type="SAM" id="SignalP"/>
    </source>
</evidence>
<dbReference type="PANTHER" id="PTHR47053">
    <property type="entry name" value="MUREIN DD-ENDOPEPTIDASE MEPH-RELATED"/>
    <property type="match status" value="1"/>
</dbReference>
<dbReference type="GO" id="GO:0008234">
    <property type="term" value="F:cysteine-type peptidase activity"/>
    <property type="evidence" value="ECO:0007669"/>
    <property type="project" value="UniProtKB-KW"/>
</dbReference>
<feature type="signal peptide" evidence="5">
    <location>
        <begin position="1"/>
        <end position="22"/>
    </location>
</feature>